<accession>E2ZLS5</accession>
<dbReference type="GO" id="GO:0003964">
    <property type="term" value="F:RNA-directed DNA polymerase activity"/>
    <property type="evidence" value="ECO:0007669"/>
    <property type="project" value="UniProtKB-KW"/>
</dbReference>
<dbReference type="Proteomes" id="UP000006028">
    <property type="component" value="Unassembled WGS sequence"/>
</dbReference>
<evidence type="ECO:0000256" key="6">
    <source>
        <dbReference type="ARBA" id="ARBA00023118"/>
    </source>
</evidence>
<dbReference type="CDD" id="cd03487">
    <property type="entry name" value="RT_Bac_retron_II"/>
    <property type="match status" value="1"/>
</dbReference>
<dbReference type="GO" id="GO:0046872">
    <property type="term" value="F:metal ion binding"/>
    <property type="evidence" value="ECO:0007669"/>
    <property type="project" value="UniProtKB-KW"/>
</dbReference>
<keyword evidence="3" id="KW-0479">Metal-binding</keyword>
<keyword evidence="2" id="KW-0548">Nucleotidyltransferase</keyword>
<dbReference type="STRING" id="748224.HMPREF9436_02634"/>
<reference evidence="10 11" key="1">
    <citation type="submission" date="2010-08" db="EMBL/GenBank/DDBJ databases">
        <authorList>
            <person name="Weinstock G."/>
            <person name="Sodergren E."/>
            <person name="Clifton S."/>
            <person name="Fulton L."/>
            <person name="Fulton B."/>
            <person name="Courtney L."/>
            <person name="Fronick C."/>
            <person name="Harrison M."/>
            <person name="Strong C."/>
            <person name="Farmer C."/>
            <person name="Delahaunty K."/>
            <person name="Markovic C."/>
            <person name="Hall O."/>
            <person name="Minx P."/>
            <person name="Tomlinson C."/>
            <person name="Mitreva M."/>
            <person name="Hou S."/>
            <person name="Chen J."/>
            <person name="Wollam A."/>
            <person name="Pepin K.H."/>
            <person name="Johnson M."/>
            <person name="Bhonagiri V."/>
            <person name="Zhang X."/>
            <person name="Suruliraj S."/>
            <person name="Warren W."/>
            <person name="Chinwalla A."/>
            <person name="Mardis E.R."/>
            <person name="Wilson R.K."/>
        </authorList>
    </citation>
    <scope>NUCLEOTIDE SEQUENCE [LARGE SCALE GENOMIC DNA]</scope>
    <source>
        <strain evidence="10 11">KLE1255</strain>
    </source>
</reference>
<feature type="domain" description="Reverse transcriptase" evidence="9">
    <location>
        <begin position="21"/>
        <end position="245"/>
    </location>
</feature>
<dbReference type="HOGENOM" id="CLU_028398_0_0_9"/>
<keyword evidence="1" id="KW-0808">Transferase</keyword>
<dbReference type="BioCyc" id="FCF748224-HMP:GTSS-2067-MONOMER"/>
<keyword evidence="5" id="KW-0695">RNA-directed DNA polymerase</keyword>
<dbReference type="InterPro" id="IPR000477">
    <property type="entry name" value="RT_dom"/>
</dbReference>
<dbReference type="AlphaFoldDB" id="E2ZLS5"/>
<evidence type="ECO:0000256" key="4">
    <source>
        <dbReference type="ARBA" id="ARBA00022842"/>
    </source>
</evidence>
<dbReference type="SUPFAM" id="SSF56672">
    <property type="entry name" value="DNA/RNA polymerases"/>
    <property type="match status" value="1"/>
</dbReference>
<evidence type="ECO:0000256" key="8">
    <source>
        <dbReference type="SAM" id="MobiDB-lite"/>
    </source>
</evidence>
<evidence type="ECO:0000256" key="5">
    <source>
        <dbReference type="ARBA" id="ARBA00022918"/>
    </source>
</evidence>
<dbReference type="InterPro" id="IPR043502">
    <property type="entry name" value="DNA/RNA_pol_sf"/>
</dbReference>
<evidence type="ECO:0000256" key="7">
    <source>
        <dbReference type="ARBA" id="ARBA00034120"/>
    </source>
</evidence>
<evidence type="ECO:0000313" key="10">
    <source>
        <dbReference type="EMBL" id="EFQ05873.1"/>
    </source>
</evidence>
<comment type="caution">
    <text evidence="10">The sequence shown here is derived from an EMBL/GenBank/DDBJ whole genome shotgun (WGS) entry which is preliminary data.</text>
</comment>
<dbReference type="EMBL" id="AECU01000195">
    <property type="protein sequence ID" value="EFQ05873.1"/>
    <property type="molecule type" value="Genomic_DNA"/>
</dbReference>
<organism evidence="10 11">
    <name type="scientific">Faecalibacterium cf. prausnitzii KLE1255</name>
    <dbReference type="NCBI Taxonomy" id="748224"/>
    <lineage>
        <taxon>Bacteria</taxon>
        <taxon>Bacillati</taxon>
        <taxon>Bacillota</taxon>
        <taxon>Clostridia</taxon>
        <taxon>Eubacteriales</taxon>
        <taxon>Oscillospiraceae</taxon>
        <taxon>Faecalibacterium</taxon>
    </lineage>
</organism>
<evidence type="ECO:0000256" key="2">
    <source>
        <dbReference type="ARBA" id="ARBA00022695"/>
    </source>
</evidence>
<dbReference type="PRINTS" id="PR00866">
    <property type="entry name" value="RNADNAPOLMS"/>
</dbReference>
<dbReference type="GO" id="GO:0051607">
    <property type="term" value="P:defense response to virus"/>
    <property type="evidence" value="ECO:0007669"/>
    <property type="project" value="UniProtKB-KW"/>
</dbReference>
<evidence type="ECO:0000313" key="11">
    <source>
        <dbReference type="Proteomes" id="UP000006028"/>
    </source>
</evidence>
<keyword evidence="6" id="KW-0051">Antiviral defense</keyword>
<feature type="region of interest" description="Disordered" evidence="8">
    <location>
        <begin position="316"/>
        <end position="344"/>
    </location>
</feature>
<sequence>MKNKVPIKKYDITQCALYKCRTRKRLEYLLRLDPGGLKIIDGIIGYHKFEIDKKHSDEKREITAPDKTLKAIQRRILYLLQRVIRPEWLISGEKQKCYIDNGKAHLNGKYVLTIDIKKFYDNCTREPVYQFFVQKLETSPDVAEILTNIITYNGGIPTGCPTSQIMAFYAYSDMFSEIFDLAKQHGCKFTLYVDDMTFSSKEPFSPHQLSQMIDRVLRKYGHKPKYPKVKYYGPSDYKPITGTVVTPEHSLAVPNGLQKTIYDAFQTVKPLIGVETCSEEDARQILSLKGQIQAACNIEDGKFPEIRRLTNQIKVPDSQSVSTRKRQHHRRSKKIHIKQQAPIK</sequence>
<dbReference type="RefSeq" id="WP_005944872.1">
    <property type="nucleotide sequence ID" value="NZ_GL538343.1"/>
</dbReference>
<name>E2ZLS5_9FIRM</name>
<evidence type="ECO:0000259" key="9">
    <source>
        <dbReference type="PROSITE" id="PS50878"/>
    </source>
</evidence>
<evidence type="ECO:0000256" key="1">
    <source>
        <dbReference type="ARBA" id="ARBA00022679"/>
    </source>
</evidence>
<dbReference type="eggNOG" id="COG3344">
    <property type="taxonomic scope" value="Bacteria"/>
</dbReference>
<feature type="compositionally biased region" description="Basic residues" evidence="8">
    <location>
        <begin position="323"/>
        <end position="337"/>
    </location>
</feature>
<dbReference type="OrthoDB" id="9788687at2"/>
<gene>
    <name evidence="10" type="ORF">HMPREF9436_02634</name>
</gene>
<dbReference type="InterPro" id="IPR000123">
    <property type="entry name" value="Reverse_transcriptase_msDNA"/>
</dbReference>
<dbReference type="PROSITE" id="PS50878">
    <property type="entry name" value="RT_POL"/>
    <property type="match status" value="1"/>
</dbReference>
<dbReference type="Pfam" id="PF00078">
    <property type="entry name" value="RVT_1"/>
    <property type="match status" value="1"/>
</dbReference>
<protein>
    <recommendedName>
        <fullName evidence="9">Reverse transcriptase domain-containing protein</fullName>
    </recommendedName>
</protein>
<evidence type="ECO:0000256" key="3">
    <source>
        <dbReference type="ARBA" id="ARBA00022723"/>
    </source>
</evidence>
<keyword evidence="4" id="KW-0460">Magnesium</keyword>
<proteinExistence type="inferred from homology"/>
<dbReference type="GO" id="GO:0003723">
    <property type="term" value="F:RNA binding"/>
    <property type="evidence" value="ECO:0007669"/>
    <property type="project" value="InterPro"/>
</dbReference>
<comment type="similarity">
    <text evidence="7">Belongs to the bacterial reverse transcriptase family.</text>
</comment>